<proteinExistence type="predicted"/>
<dbReference type="FunFam" id="3.40.50.880:FF:000015">
    <property type="entry name" value="Protein DJ-1 homolog C"/>
    <property type="match status" value="1"/>
</dbReference>
<comment type="caution">
    <text evidence="3">The sequence shown here is derived from an EMBL/GenBank/DDBJ whole genome shotgun (WGS) entry which is preliminary data.</text>
</comment>
<dbReference type="InterPro" id="IPR050325">
    <property type="entry name" value="Prot/Nucl_acid_deglycase"/>
</dbReference>
<dbReference type="PANTHER" id="PTHR48094:SF12">
    <property type="entry name" value="PARKINSON DISEASE PROTEIN 7 HOMOLOG"/>
    <property type="match status" value="1"/>
</dbReference>
<evidence type="ECO:0000256" key="1">
    <source>
        <dbReference type="ARBA" id="ARBA00022737"/>
    </source>
</evidence>
<reference evidence="3" key="2">
    <citation type="journal article" date="2021" name="PeerJ">
        <title>Extensive microbial diversity within the chicken gut microbiome revealed by metagenomics and culture.</title>
        <authorList>
            <person name="Gilroy R."/>
            <person name="Ravi A."/>
            <person name="Getino M."/>
            <person name="Pursley I."/>
            <person name="Horton D.L."/>
            <person name="Alikhan N.F."/>
            <person name="Baker D."/>
            <person name="Gharbi K."/>
            <person name="Hall N."/>
            <person name="Watson M."/>
            <person name="Adriaenssens E.M."/>
            <person name="Foster-Nyarko E."/>
            <person name="Jarju S."/>
            <person name="Secka A."/>
            <person name="Antonio M."/>
            <person name="Oren A."/>
            <person name="Chaudhuri R.R."/>
            <person name="La Ragione R."/>
            <person name="Hildebrand F."/>
            <person name="Pallen M.J."/>
        </authorList>
    </citation>
    <scope>NUCLEOTIDE SEQUENCE</scope>
    <source>
        <strain evidence="3">ChiSjej5B23-6657</strain>
    </source>
</reference>
<name>A0A9D1EAI2_9FIRM</name>
<dbReference type="InterPro" id="IPR029062">
    <property type="entry name" value="Class_I_gatase-like"/>
</dbReference>
<dbReference type="GO" id="GO:0005737">
    <property type="term" value="C:cytoplasm"/>
    <property type="evidence" value="ECO:0007669"/>
    <property type="project" value="TreeGrafter"/>
</dbReference>
<dbReference type="InterPro" id="IPR002818">
    <property type="entry name" value="DJ-1/PfpI"/>
</dbReference>
<dbReference type="AlphaFoldDB" id="A0A9D1EAI2"/>
<sequence length="189" mass="20121">MAKIAICMADGCEEIEALTVVDVIRRAQMEIVMLSVGGSRKVTGSHGIAFETDDLIDNVNWDEIDGIVLPGGMPGTLHLGESAPVTDRIRAFAKEGKLVAAICAAPSVLGDNGLLEGKKATSFPGFEDRLTGAEYVTDPVAVDGNIITSRGMGTAIDFALSIVAYFTDRETAASLGENFMYDRFWETLA</sequence>
<organism evidence="3 4">
    <name type="scientific">Candidatus Pullilachnospira gallistercoris</name>
    <dbReference type="NCBI Taxonomy" id="2840911"/>
    <lineage>
        <taxon>Bacteria</taxon>
        <taxon>Bacillati</taxon>
        <taxon>Bacillota</taxon>
        <taxon>Clostridia</taxon>
        <taxon>Lachnospirales</taxon>
        <taxon>Lachnospiraceae</taxon>
        <taxon>Lachnospiraceae incertae sedis</taxon>
        <taxon>Candidatus Pullilachnospira</taxon>
    </lineage>
</organism>
<accession>A0A9D1EAI2</accession>
<dbReference type="InterPro" id="IPR006287">
    <property type="entry name" value="DJ-1"/>
</dbReference>
<reference evidence="3" key="1">
    <citation type="submission" date="2020-10" db="EMBL/GenBank/DDBJ databases">
        <authorList>
            <person name="Gilroy R."/>
        </authorList>
    </citation>
    <scope>NUCLEOTIDE SEQUENCE</scope>
    <source>
        <strain evidence="3">ChiSjej5B23-6657</strain>
    </source>
</reference>
<dbReference type="Gene3D" id="3.40.50.880">
    <property type="match status" value="1"/>
</dbReference>
<dbReference type="SUPFAM" id="SSF52317">
    <property type="entry name" value="Class I glutamine amidotransferase-like"/>
    <property type="match status" value="1"/>
</dbReference>
<dbReference type="CDD" id="cd03135">
    <property type="entry name" value="GATase1_DJ-1"/>
    <property type="match status" value="1"/>
</dbReference>
<protein>
    <submittedName>
        <fullName evidence="3">DJ-1/PfpI family protein</fullName>
    </submittedName>
</protein>
<gene>
    <name evidence="3" type="ORF">IAA55_07125</name>
</gene>
<evidence type="ECO:0000259" key="2">
    <source>
        <dbReference type="Pfam" id="PF01965"/>
    </source>
</evidence>
<evidence type="ECO:0000313" key="4">
    <source>
        <dbReference type="Proteomes" id="UP000823912"/>
    </source>
</evidence>
<dbReference type="NCBIfam" id="TIGR01383">
    <property type="entry name" value="not_thiJ"/>
    <property type="match status" value="1"/>
</dbReference>
<keyword evidence="1" id="KW-0677">Repeat</keyword>
<feature type="domain" description="DJ-1/PfpI" evidence="2">
    <location>
        <begin position="3"/>
        <end position="164"/>
    </location>
</feature>
<dbReference type="PANTHER" id="PTHR48094">
    <property type="entry name" value="PROTEIN/NUCLEIC ACID DEGLYCASE DJ-1-RELATED"/>
    <property type="match status" value="1"/>
</dbReference>
<dbReference type="Pfam" id="PF01965">
    <property type="entry name" value="DJ-1_PfpI"/>
    <property type="match status" value="1"/>
</dbReference>
<dbReference type="EMBL" id="DVHM01000112">
    <property type="protein sequence ID" value="HIR71036.1"/>
    <property type="molecule type" value="Genomic_DNA"/>
</dbReference>
<evidence type="ECO:0000313" key="3">
    <source>
        <dbReference type="EMBL" id="HIR71036.1"/>
    </source>
</evidence>
<dbReference type="Proteomes" id="UP000823912">
    <property type="component" value="Unassembled WGS sequence"/>
</dbReference>